<dbReference type="Gene3D" id="3.40.140.10">
    <property type="entry name" value="Cytidine Deaminase, domain 2"/>
    <property type="match status" value="1"/>
</dbReference>
<feature type="domain" description="CMP/dCMP-type deaminase" evidence="3">
    <location>
        <begin position="224"/>
        <end position="363"/>
    </location>
</feature>
<evidence type="ECO:0000313" key="5">
    <source>
        <dbReference type="Proteomes" id="UP001231518"/>
    </source>
</evidence>
<dbReference type="InterPro" id="IPR002125">
    <property type="entry name" value="CMP_dCMP_dom"/>
</dbReference>
<evidence type="ECO:0000256" key="2">
    <source>
        <dbReference type="ARBA" id="ARBA00038160"/>
    </source>
</evidence>
<dbReference type="AlphaFoldDB" id="A0AAD7Y715"/>
<evidence type="ECO:0000256" key="1">
    <source>
        <dbReference type="ARBA" id="ARBA00022694"/>
    </source>
</evidence>
<keyword evidence="1" id="KW-0819">tRNA processing</keyword>
<dbReference type="Proteomes" id="UP001231518">
    <property type="component" value="Chromosome 29"/>
</dbReference>
<dbReference type="GO" id="GO:0005634">
    <property type="term" value="C:nucleus"/>
    <property type="evidence" value="ECO:0007669"/>
    <property type="project" value="TreeGrafter"/>
</dbReference>
<keyword evidence="5" id="KW-1185">Reference proteome</keyword>
<name>A0AAD7Y715_MYTSE</name>
<dbReference type="GO" id="GO:0052717">
    <property type="term" value="F:tRNA-specific adenosine-34 deaminase activity"/>
    <property type="evidence" value="ECO:0007669"/>
    <property type="project" value="TreeGrafter"/>
</dbReference>
<protein>
    <recommendedName>
        <fullName evidence="3">CMP/dCMP-type deaminase domain-containing protein</fullName>
    </recommendedName>
</protein>
<evidence type="ECO:0000259" key="3">
    <source>
        <dbReference type="PROSITE" id="PS51747"/>
    </source>
</evidence>
<dbReference type="GO" id="GO:0005737">
    <property type="term" value="C:cytoplasm"/>
    <property type="evidence" value="ECO:0007669"/>
    <property type="project" value="TreeGrafter"/>
</dbReference>
<dbReference type="InterPro" id="IPR016193">
    <property type="entry name" value="Cytidine_deaminase-like"/>
</dbReference>
<comment type="similarity">
    <text evidence="2">Belongs to the cytidine and deoxycytidylate deaminase family. ADAT3 subfamily.</text>
</comment>
<gene>
    <name evidence="4" type="ORF">PYW07_011816</name>
</gene>
<dbReference type="PANTHER" id="PTHR11079:SF156">
    <property type="entry name" value="INACTIVE TRNA-SPECIFIC ADENOSINE DEAMINASE-LIKE PROTEIN 3-RELATED"/>
    <property type="match status" value="1"/>
</dbReference>
<organism evidence="4 5">
    <name type="scientific">Mythimna separata</name>
    <name type="common">Oriental armyworm</name>
    <name type="synonym">Pseudaletia separata</name>
    <dbReference type="NCBI Taxonomy" id="271217"/>
    <lineage>
        <taxon>Eukaryota</taxon>
        <taxon>Metazoa</taxon>
        <taxon>Ecdysozoa</taxon>
        <taxon>Arthropoda</taxon>
        <taxon>Hexapoda</taxon>
        <taxon>Insecta</taxon>
        <taxon>Pterygota</taxon>
        <taxon>Neoptera</taxon>
        <taxon>Endopterygota</taxon>
        <taxon>Lepidoptera</taxon>
        <taxon>Glossata</taxon>
        <taxon>Ditrysia</taxon>
        <taxon>Noctuoidea</taxon>
        <taxon>Noctuidae</taxon>
        <taxon>Noctuinae</taxon>
        <taxon>Hadenini</taxon>
        <taxon>Mythimna</taxon>
    </lineage>
</organism>
<evidence type="ECO:0000313" key="4">
    <source>
        <dbReference type="EMBL" id="KAJ8704628.1"/>
    </source>
</evidence>
<comment type="caution">
    <text evidence="4">The sequence shown here is derived from an EMBL/GenBank/DDBJ whole genome shotgun (WGS) entry which is preliminary data.</text>
</comment>
<dbReference type="EMBL" id="JARGEI010000031">
    <property type="protein sequence ID" value="KAJ8704628.1"/>
    <property type="molecule type" value="Genomic_DNA"/>
</dbReference>
<reference evidence="4" key="1">
    <citation type="submission" date="2023-03" db="EMBL/GenBank/DDBJ databases">
        <title>Chromosome-level genomes of two armyworms, Mythimna separata and Mythimna loreyi, provide insights into the biosynthesis and reception of sex pheromones.</title>
        <authorList>
            <person name="Zhao H."/>
        </authorList>
    </citation>
    <scope>NUCLEOTIDE SEQUENCE</scope>
    <source>
        <strain evidence="4">BeijingLab</strain>
        <tissue evidence="4">Pupa</tissue>
    </source>
</reference>
<accession>A0AAD7Y715</accession>
<sequence length="367" mass="42365">MSETREPPYKKVKIAETIDKFLQQIMLSKKNLQAIVSDELIKPVPFTKVYVGNVKNVKELSKIITILNEKIPIKELQHLKRAWKKEVLLCPVRYLNSMTQESIQEYLEHKVSELKDSFEYFKVMSLPSLPPRLKKQHIDYSKVWSCNFHPNEYLERLCGSDFFPVAELMKHRCYMGVAFETARYYLSEKNPDLQLSDILLRDINATVVVDPSICSIVAISFDNRECHPIQHSAMLAIDNVAKTQKGGAWNTSTDREYPPLPGIDNNLVLYLKNKFPNAKFGARNYVTKEVLDENRMSASDSPYLCTGYYVYMIREPCIMCSMGLVHARANRVFFCLSNNNQGALISKTKLHCVPSLNHRFEVFTEFL</sequence>
<dbReference type="GO" id="GO:0008033">
    <property type="term" value="P:tRNA processing"/>
    <property type="evidence" value="ECO:0007669"/>
    <property type="project" value="UniProtKB-KW"/>
</dbReference>
<proteinExistence type="inferred from homology"/>
<dbReference type="SUPFAM" id="SSF53927">
    <property type="entry name" value="Cytidine deaminase-like"/>
    <property type="match status" value="1"/>
</dbReference>
<dbReference type="PANTHER" id="PTHR11079">
    <property type="entry name" value="CYTOSINE DEAMINASE FAMILY MEMBER"/>
    <property type="match status" value="1"/>
</dbReference>
<dbReference type="PROSITE" id="PS51747">
    <property type="entry name" value="CYT_DCMP_DEAMINASES_2"/>
    <property type="match status" value="1"/>
</dbReference>